<proteinExistence type="predicted"/>
<evidence type="ECO:0000313" key="1">
    <source>
        <dbReference type="EMBL" id="GCL58697.1"/>
    </source>
</evidence>
<protein>
    <recommendedName>
        <fullName evidence="3">LPS biosynthesis glycosyltransferase</fullName>
    </recommendedName>
</protein>
<gene>
    <name evidence="1" type="ORF">NIES3807_18660</name>
</gene>
<dbReference type="Proteomes" id="UP000441080">
    <property type="component" value="Unassembled WGS sequence"/>
</dbReference>
<organism evidence="1 2">
    <name type="scientific">Microcystis aeruginosa NIES-3807</name>
    <dbReference type="NCBI Taxonomy" id="2517785"/>
    <lineage>
        <taxon>Bacteria</taxon>
        <taxon>Bacillati</taxon>
        <taxon>Cyanobacteriota</taxon>
        <taxon>Cyanophyceae</taxon>
        <taxon>Oscillatoriophycideae</taxon>
        <taxon>Chroococcales</taxon>
        <taxon>Microcystaceae</taxon>
        <taxon>Microcystis</taxon>
    </lineage>
</organism>
<accession>A0AAD3AZK3</accession>
<dbReference type="EMBL" id="BJCK01000023">
    <property type="protein sequence ID" value="GCL58697.1"/>
    <property type="molecule type" value="Genomic_DNA"/>
</dbReference>
<dbReference type="AlphaFoldDB" id="A0AAD3AZK3"/>
<evidence type="ECO:0008006" key="3">
    <source>
        <dbReference type="Google" id="ProtNLM"/>
    </source>
</evidence>
<sequence>MMVTVTQATSQSNSLIDYVKQVFIIAYKEPTEALESCFREEGFNCEVLRQKHLEEYKGYSNSYLCLLNHCQAWQRIIQENKPTLIIEADFVPVVGISQLPLPFNPSRKDVGIAWLYTCAPQVYYVSPEGFATGFSASTVAYIVTPEAAKVMITLEEKIRQNPGPNFYSSWDSTIDNLLREQELKNYLPFRCYGEHGGLPNLEHYRNNLSKSHRADVLYGSLAFLPIYAQGKNSPWLAFWWERLQARIKGIGRLLAGKYLRLATLRRNKYSFRFLGFAISRHLTWCL</sequence>
<evidence type="ECO:0000313" key="2">
    <source>
        <dbReference type="Proteomes" id="UP000441080"/>
    </source>
</evidence>
<dbReference type="RefSeq" id="WP_254066446.1">
    <property type="nucleotide sequence ID" value="NZ_BJCK01000023.1"/>
</dbReference>
<name>A0AAD3AZK3_MICAE</name>
<reference evidence="1 2" key="1">
    <citation type="submission" date="2019-02" db="EMBL/GenBank/DDBJ databases">
        <title>Draft genome sequence of Arthrospira platensis NIES-3807.</title>
        <authorList>
            <person name="Yamaguchi H."/>
            <person name="Suzuki S."/>
            <person name="Kawachi M."/>
        </authorList>
    </citation>
    <scope>NUCLEOTIDE SEQUENCE [LARGE SCALE GENOMIC DNA]</scope>
    <source>
        <strain evidence="1 2">NIES-3807</strain>
    </source>
</reference>
<comment type="caution">
    <text evidence="1">The sequence shown here is derived from an EMBL/GenBank/DDBJ whole genome shotgun (WGS) entry which is preliminary data.</text>
</comment>